<proteinExistence type="predicted"/>
<evidence type="ECO:0000313" key="3">
    <source>
        <dbReference type="Proteomes" id="UP001166286"/>
    </source>
</evidence>
<accession>A0AA39V6I6</accession>
<comment type="caution">
    <text evidence="2">The sequence shown here is derived from an EMBL/GenBank/DDBJ whole genome shotgun (WGS) entry which is preliminary data.</text>
</comment>
<organism evidence="2 3">
    <name type="scientific">Cladonia borealis</name>
    <dbReference type="NCBI Taxonomy" id="184061"/>
    <lineage>
        <taxon>Eukaryota</taxon>
        <taxon>Fungi</taxon>
        <taxon>Dikarya</taxon>
        <taxon>Ascomycota</taxon>
        <taxon>Pezizomycotina</taxon>
        <taxon>Lecanoromycetes</taxon>
        <taxon>OSLEUM clade</taxon>
        <taxon>Lecanoromycetidae</taxon>
        <taxon>Lecanorales</taxon>
        <taxon>Lecanorineae</taxon>
        <taxon>Cladoniaceae</taxon>
        <taxon>Cladonia</taxon>
    </lineage>
</organism>
<feature type="region of interest" description="Disordered" evidence="1">
    <location>
        <begin position="43"/>
        <end position="62"/>
    </location>
</feature>
<gene>
    <name evidence="2" type="ORF">JMJ35_002876</name>
</gene>
<name>A0AA39V6I6_9LECA</name>
<dbReference type="AlphaFoldDB" id="A0AA39V6I6"/>
<evidence type="ECO:0000256" key="1">
    <source>
        <dbReference type="SAM" id="MobiDB-lite"/>
    </source>
</evidence>
<evidence type="ECO:0000313" key="2">
    <source>
        <dbReference type="EMBL" id="KAK0514259.1"/>
    </source>
</evidence>
<keyword evidence="3" id="KW-1185">Reference proteome</keyword>
<dbReference type="Proteomes" id="UP001166286">
    <property type="component" value="Unassembled WGS sequence"/>
</dbReference>
<reference evidence="2" key="1">
    <citation type="submission" date="2023-03" db="EMBL/GenBank/DDBJ databases">
        <title>Complete genome of Cladonia borealis.</title>
        <authorList>
            <person name="Park H."/>
        </authorList>
    </citation>
    <scope>NUCLEOTIDE SEQUENCE</scope>
    <source>
        <strain evidence="2">ANT050790</strain>
    </source>
</reference>
<dbReference type="EMBL" id="JAFEKC020000005">
    <property type="protein sequence ID" value="KAK0514259.1"/>
    <property type="molecule type" value="Genomic_DNA"/>
</dbReference>
<protein>
    <submittedName>
        <fullName evidence="2">Uncharacterized protein</fullName>
    </submittedName>
</protein>
<sequence length="147" mass="16349">MDCTEAIDRLEGKSSPKPTLQELAAMGTKRRVTRVLQMRVEGGTTTGINSPPPRTDGPADYLNSPQPLHREFCLQYYRKFAKGKPISEFCCKTCNLELGDLPPSTCDMCRRHGRLAHPTGVTALERVGVSRTKVGLITVAEYKLREK</sequence>